<dbReference type="Gene3D" id="2.30.40.10">
    <property type="entry name" value="Urease, subunit C, domain 1"/>
    <property type="match status" value="1"/>
</dbReference>
<dbReference type="InterPro" id="IPR011059">
    <property type="entry name" value="Metal-dep_hydrolase_composite"/>
</dbReference>
<proteinExistence type="predicted"/>
<dbReference type="Proteomes" id="UP001589532">
    <property type="component" value="Unassembled WGS sequence"/>
</dbReference>
<evidence type="ECO:0000313" key="2">
    <source>
        <dbReference type="Proteomes" id="UP001589532"/>
    </source>
</evidence>
<reference evidence="1 2" key="1">
    <citation type="submission" date="2024-09" db="EMBL/GenBank/DDBJ databases">
        <authorList>
            <person name="Sun Q."/>
            <person name="Mori K."/>
        </authorList>
    </citation>
    <scope>NUCLEOTIDE SEQUENCE [LARGE SCALE GENOMIC DNA]</scope>
    <source>
        <strain evidence="1 2">JCM 3143</strain>
    </source>
</reference>
<keyword evidence="2" id="KW-1185">Reference proteome</keyword>
<evidence type="ECO:0000313" key="1">
    <source>
        <dbReference type="EMBL" id="MFB9629581.1"/>
    </source>
</evidence>
<sequence length="90" mass="9390">MTVLAGTDSYGTPELPHGRVAGEVRHLAAAPMPAAAAIGAASWTARSFLGFPGLGHDAPADLVAYDVDPRSDLAVLHTPVRVIHRGRIVR</sequence>
<dbReference type="Gene3D" id="3.20.20.140">
    <property type="entry name" value="Metal-dependent hydrolases"/>
    <property type="match status" value="1"/>
</dbReference>
<dbReference type="RefSeq" id="WP_344990005.1">
    <property type="nucleotide sequence ID" value="NZ_BAAAXV010000005.1"/>
</dbReference>
<protein>
    <recommendedName>
        <fullName evidence="3">Amidohydrolase-related domain-containing protein</fullName>
    </recommendedName>
</protein>
<accession>A0ABV5SD20</accession>
<organism evidence="1 2">
    <name type="scientific">Nonomuraea helvata</name>
    <dbReference type="NCBI Taxonomy" id="37484"/>
    <lineage>
        <taxon>Bacteria</taxon>
        <taxon>Bacillati</taxon>
        <taxon>Actinomycetota</taxon>
        <taxon>Actinomycetes</taxon>
        <taxon>Streptosporangiales</taxon>
        <taxon>Streptosporangiaceae</taxon>
        <taxon>Nonomuraea</taxon>
    </lineage>
</organism>
<comment type="caution">
    <text evidence="1">The sequence shown here is derived from an EMBL/GenBank/DDBJ whole genome shotgun (WGS) entry which is preliminary data.</text>
</comment>
<evidence type="ECO:0008006" key="3">
    <source>
        <dbReference type="Google" id="ProtNLM"/>
    </source>
</evidence>
<gene>
    <name evidence="1" type="ORF">ACFFSA_41470</name>
</gene>
<name>A0ABV5SD20_9ACTN</name>
<dbReference type="EMBL" id="JBHMBW010000062">
    <property type="protein sequence ID" value="MFB9629581.1"/>
    <property type="molecule type" value="Genomic_DNA"/>
</dbReference>